<dbReference type="InterPro" id="IPR025351">
    <property type="entry name" value="Pvc16_N"/>
</dbReference>
<name>A0A3B7MKZ9_9BACT</name>
<dbReference type="AlphaFoldDB" id="A0A3B7MKZ9"/>
<dbReference type="Proteomes" id="UP000263900">
    <property type="component" value="Chromosome"/>
</dbReference>
<dbReference type="KEGG" id="pseg:D3H65_07230"/>
<dbReference type="OrthoDB" id="7560784at2"/>
<keyword evidence="3" id="KW-1185">Reference proteome</keyword>
<gene>
    <name evidence="2" type="ORF">D3H65_07230</name>
</gene>
<evidence type="ECO:0000313" key="2">
    <source>
        <dbReference type="EMBL" id="AXY73780.1"/>
    </source>
</evidence>
<dbReference type="Pfam" id="PF14065">
    <property type="entry name" value="Pvc16_N"/>
    <property type="match status" value="1"/>
</dbReference>
<evidence type="ECO:0000259" key="1">
    <source>
        <dbReference type="Pfam" id="PF14065"/>
    </source>
</evidence>
<sequence length="206" mass="23336">MIDNALKFVAAEVNRYVVRKINPKDDPSITKLIVLGNITKAQDNDNAPNPNNPVAGKAVLSLVNIEEDRISKSPQNFVKVNDKVEYRNPKIFLNLYCLFAVAHSSYDTALQQLSLIIQFFQYKNVLNHQNSPAASEPKLDPRIDKLVFDLHSLNFEQVNHLWGTLGGKYLPSVLYKVRLVTIEDDTPQMQADPIMNLAINDYNKNN</sequence>
<organism evidence="2 3">
    <name type="scientific">Paraflavitalea soli</name>
    <dbReference type="NCBI Taxonomy" id="2315862"/>
    <lineage>
        <taxon>Bacteria</taxon>
        <taxon>Pseudomonadati</taxon>
        <taxon>Bacteroidota</taxon>
        <taxon>Chitinophagia</taxon>
        <taxon>Chitinophagales</taxon>
        <taxon>Chitinophagaceae</taxon>
        <taxon>Paraflavitalea</taxon>
    </lineage>
</organism>
<feature type="domain" description="Pvc16 N-terminal" evidence="1">
    <location>
        <begin position="23"/>
        <end position="194"/>
    </location>
</feature>
<reference evidence="2 3" key="1">
    <citation type="submission" date="2018-09" db="EMBL/GenBank/DDBJ databases">
        <title>Genome sequencing of strain 6GH32-13.</title>
        <authorList>
            <person name="Weon H.-Y."/>
            <person name="Heo J."/>
            <person name="Kwon S.-W."/>
        </authorList>
    </citation>
    <scope>NUCLEOTIDE SEQUENCE [LARGE SCALE GENOMIC DNA]</scope>
    <source>
        <strain evidence="2 3">5GH32-13</strain>
    </source>
</reference>
<accession>A0A3B7MKZ9</accession>
<dbReference type="RefSeq" id="WP_119049615.1">
    <property type="nucleotide sequence ID" value="NZ_CP032157.1"/>
</dbReference>
<protein>
    <submittedName>
        <fullName evidence="2">DUF4255 domain-containing protein</fullName>
    </submittedName>
</protein>
<evidence type="ECO:0000313" key="3">
    <source>
        <dbReference type="Proteomes" id="UP000263900"/>
    </source>
</evidence>
<dbReference type="EMBL" id="CP032157">
    <property type="protein sequence ID" value="AXY73780.1"/>
    <property type="molecule type" value="Genomic_DNA"/>
</dbReference>
<proteinExistence type="predicted"/>